<gene>
    <name evidence="1" type="ORF">HERI1096_LOCUS11663</name>
    <name evidence="2" type="ORF">HERI1096_LOCUS11666</name>
</gene>
<dbReference type="EMBL" id="HBHX01020890">
    <property type="protein sequence ID" value="CAE0111003.1"/>
    <property type="molecule type" value="Transcribed_RNA"/>
</dbReference>
<sequence>MVRCRSAQRTAYPLCKCQHRSCTPVPHPHSSIQSRPLRTPPPSPPPFWYSFCFSLQWHAAEYQPFHRVADLFVKRSKLLLRLQAYSYRLQYVLPRSDWQGPHLQQLQAELTEGRMKTDTFTDRFGTYPDLPYVEDIPSVCQADRCTVLEAQINALQVKILTYRSHLGNALAHFAVYPRPRAYRSYHVSFANQARSIYVHSTSCRAT</sequence>
<name>A0A6T9DUX8_9EUKA</name>
<accession>A0A6T9DUX8</accession>
<evidence type="ECO:0000313" key="2">
    <source>
        <dbReference type="EMBL" id="CAE0111006.1"/>
    </source>
</evidence>
<dbReference type="EMBL" id="HBHX01020893">
    <property type="protein sequence ID" value="CAE0111006.1"/>
    <property type="molecule type" value="Transcribed_RNA"/>
</dbReference>
<reference evidence="1" key="1">
    <citation type="submission" date="2021-01" db="EMBL/GenBank/DDBJ databases">
        <authorList>
            <person name="Corre E."/>
            <person name="Pelletier E."/>
            <person name="Niang G."/>
            <person name="Scheremetjew M."/>
            <person name="Finn R."/>
            <person name="Kale V."/>
            <person name="Holt S."/>
            <person name="Cochrane G."/>
            <person name="Meng A."/>
            <person name="Brown T."/>
            <person name="Cohen L."/>
        </authorList>
    </citation>
    <scope>NUCLEOTIDE SEQUENCE</scope>
    <source>
        <strain evidence="1">CCMP281</strain>
    </source>
</reference>
<proteinExistence type="predicted"/>
<evidence type="ECO:0000313" key="1">
    <source>
        <dbReference type="EMBL" id="CAE0111003.1"/>
    </source>
</evidence>
<organism evidence="1">
    <name type="scientific">Haptolina ericina</name>
    <dbReference type="NCBI Taxonomy" id="156174"/>
    <lineage>
        <taxon>Eukaryota</taxon>
        <taxon>Haptista</taxon>
        <taxon>Haptophyta</taxon>
        <taxon>Prymnesiophyceae</taxon>
        <taxon>Prymnesiales</taxon>
        <taxon>Prymnesiaceae</taxon>
        <taxon>Haptolina</taxon>
    </lineage>
</organism>
<dbReference type="AlphaFoldDB" id="A0A6T9DUX8"/>
<protein>
    <submittedName>
        <fullName evidence="1">Uncharacterized protein</fullName>
    </submittedName>
</protein>